<accession>A0A7I8J0F2</accession>
<keyword evidence="2" id="KW-1185">Reference proteome</keyword>
<protein>
    <submittedName>
        <fullName evidence="1">Uncharacterized protein</fullName>
    </submittedName>
</protein>
<gene>
    <name evidence="1" type="ORF">SI7747_07009904</name>
</gene>
<dbReference type="AlphaFoldDB" id="A0A7I8J0F2"/>
<name>A0A7I8J0F2_SPIIN</name>
<proteinExistence type="predicted"/>
<evidence type="ECO:0000313" key="2">
    <source>
        <dbReference type="Proteomes" id="UP001189122"/>
    </source>
</evidence>
<sequence length="32" mass="3563">MLLLRGLQRRSGCLVNDDPRLIFSQIAESGGF</sequence>
<dbReference type="EMBL" id="LR743594">
    <property type="protein sequence ID" value="CAA2624009.1"/>
    <property type="molecule type" value="Genomic_DNA"/>
</dbReference>
<reference evidence="1 2" key="1">
    <citation type="submission" date="2019-12" db="EMBL/GenBank/DDBJ databases">
        <authorList>
            <person name="Scholz U."/>
            <person name="Mascher M."/>
            <person name="Fiebig A."/>
        </authorList>
    </citation>
    <scope>NUCLEOTIDE SEQUENCE</scope>
</reference>
<evidence type="ECO:0000313" key="1">
    <source>
        <dbReference type="EMBL" id="CAA2624009.1"/>
    </source>
</evidence>
<dbReference type="Proteomes" id="UP001189122">
    <property type="component" value="Unassembled WGS sequence"/>
</dbReference>
<dbReference type="EMBL" id="CACRZD030000007">
    <property type="protein sequence ID" value="CAA6663519.1"/>
    <property type="molecule type" value="Genomic_DNA"/>
</dbReference>
<organism evidence="1">
    <name type="scientific">Spirodela intermedia</name>
    <name type="common">Intermediate duckweed</name>
    <dbReference type="NCBI Taxonomy" id="51605"/>
    <lineage>
        <taxon>Eukaryota</taxon>
        <taxon>Viridiplantae</taxon>
        <taxon>Streptophyta</taxon>
        <taxon>Embryophyta</taxon>
        <taxon>Tracheophyta</taxon>
        <taxon>Spermatophyta</taxon>
        <taxon>Magnoliopsida</taxon>
        <taxon>Liliopsida</taxon>
        <taxon>Araceae</taxon>
        <taxon>Lemnoideae</taxon>
        <taxon>Spirodela</taxon>
    </lineage>
</organism>